<gene>
    <name evidence="1" type="ORF">SDC9_113716</name>
</gene>
<proteinExistence type="predicted"/>
<dbReference type="EMBL" id="VSSQ01021307">
    <property type="protein sequence ID" value="MPM66804.1"/>
    <property type="molecule type" value="Genomic_DNA"/>
</dbReference>
<evidence type="ECO:0008006" key="2">
    <source>
        <dbReference type="Google" id="ProtNLM"/>
    </source>
</evidence>
<accession>A0A645BYL6</accession>
<dbReference type="Gene3D" id="3.40.30.10">
    <property type="entry name" value="Glutaredoxin"/>
    <property type="match status" value="1"/>
</dbReference>
<protein>
    <recommendedName>
        <fullName evidence="2">Glutaredoxin domain-containing protein</fullName>
    </recommendedName>
</protein>
<name>A0A645BYL6_9ZZZZ</name>
<reference evidence="1" key="1">
    <citation type="submission" date="2019-08" db="EMBL/GenBank/DDBJ databases">
        <authorList>
            <person name="Kucharzyk K."/>
            <person name="Murdoch R.W."/>
            <person name="Higgins S."/>
            <person name="Loffler F."/>
        </authorList>
    </citation>
    <scope>NUCLEOTIDE SEQUENCE</scope>
</reference>
<dbReference type="AlphaFoldDB" id="A0A645BYL6"/>
<comment type="caution">
    <text evidence="1">The sequence shown here is derived from an EMBL/GenBank/DDBJ whole genome shotgun (WGS) entry which is preliminary data.</text>
</comment>
<dbReference type="SUPFAM" id="SSF52833">
    <property type="entry name" value="Thioredoxin-like"/>
    <property type="match status" value="1"/>
</dbReference>
<organism evidence="1">
    <name type="scientific">bioreactor metagenome</name>
    <dbReference type="NCBI Taxonomy" id="1076179"/>
    <lineage>
        <taxon>unclassified sequences</taxon>
        <taxon>metagenomes</taxon>
        <taxon>ecological metagenomes</taxon>
    </lineage>
</organism>
<sequence>MKITMYGTKNCPDVRAALEEAAQKKIELDFRNFDEDITALKEFIRLRDASPKFDGVKKNGGIGIPCFLDAAGEPVFKLDEAAKD</sequence>
<evidence type="ECO:0000313" key="1">
    <source>
        <dbReference type="EMBL" id="MPM66804.1"/>
    </source>
</evidence>
<dbReference type="InterPro" id="IPR036249">
    <property type="entry name" value="Thioredoxin-like_sf"/>
</dbReference>